<feature type="transmembrane region" description="Helical" evidence="19">
    <location>
        <begin position="1547"/>
        <end position="1569"/>
    </location>
</feature>
<feature type="transmembrane region" description="Helical" evidence="19">
    <location>
        <begin position="1514"/>
        <end position="1535"/>
    </location>
</feature>
<feature type="transmembrane region" description="Helical" evidence="19">
    <location>
        <begin position="1820"/>
        <end position="1837"/>
    </location>
</feature>
<feature type="transmembrane region" description="Helical" evidence="19">
    <location>
        <begin position="1696"/>
        <end position="1716"/>
    </location>
</feature>
<dbReference type="InterPro" id="IPR000048">
    <property type="entry name" value="IQ_motif_EF-hand-BS"/>
</dbReference>
<dbReference type="PROSITE" id="PS50850">
    <property type="entry name" value="MFS"/>
    <property type="match status" value="1"/>
</dbReference>
<dbReference type="InterPro" id="IPR001876">
    <property type="entry name" value="Znf_RanBP2"/>
</dbReference>
<dbReference type="Gene3D" id="1.25.40.20">
    <property type="entry name" value="Ankyrin repeat-containing domain"/>
    <property type="match status" value="1"/>
</dbReference>
<keyword evidence="8" id="KW-0862">Zinc</keyword>
<keyword evidence="12 17" id="KW-0040">ANK repeat</keyword>
<evidence type="ECO:0000313" key="22">
    <source>
        <dbReference type="EMBL" id="KAG5380510.1"/>
    </source>
</evidence>
<protein>
    <recommendedName>
        <fullName evidence="24">Major facilitator superfamily (MFS) profile domain-containing protein</fullName>
    </recommendedName>
</protein>
<evidence type="ECO:0000259" key="21">
    <source>
        <dbReference type="PROSITE" id="PS51437"/>
    </source>
</evidence>
<feature type="transmembrane region" description="Helical" evidence="19">
    <location>
        <begin position="1791"/>
        <end position="1814"/>
    </location>
</feature>
<dbReference type="InterPro" id="IPR005829">
    <property type="entry name" value="Sugar_transporter_CS"/>
</dbReference>
<feature type="compositionally biased region" description="Polar residues" evidence="18">
    <location>
        <begin position="263"/>
        <end position="279"/>
    </location>
</feature>
<keyword evidence="9" id="KW-0112">Calmodulin-binding</keyword>
<feature type="domain" description="Major facilitator superfamily (MFS) profile" evidence="20">
    <location>
        <begin position="1421"/>
        <end position="1845"/>
    </location>
</feature>
<evidence type="ECO:0000256" key="5">
    <source>
        <dbReference type="ARBA" id="ARBA00022692"/>
    </source>
</evidence>
<keyword evidence="5 19" id="KW-0812">Transmembrane</keyword>
<feature type="transmembrane region" description="Helical" evidence="19">
    <location>
        <begin position="1660"/>
        <end position="1684"/>
    </location>
</feature>
<dbReference type="SUPFAM" id="SSF81296">
    <property type="entry name" value="E set domains"/>
    <property type="match status" value="1"/>
</dbReference>
<proteinExistence type="inferred from homology"/>
<keyword evidence="23" id="KW-1185">Reference proteome</keyword>
<gene>
    <name evidence="22" type="primary">A07p041220.1_BraROA</name>
    <name evidence="22" type="ORF">IGI04_028352</name>
</gene>
<dbReference type="Pfam" id="PF00612">
    <property type="entry name" value="IQ"/>
    <property type="match status" value="2"/>
</dbReference>
<dbReference type="PROSITE" id="PS50088">
    <property type="entry name" value="ANK_REPEAT"/>
    <property type="match status" value="1"/>
</dbReference>
<dbReference type="Pfam" id="PF01833">
    <property type="entry name" value="TIG"/>
    <property type="match status" value="1"/>
</dbReference>
<dbReference type="InterPro" id="IPR036443">
    <property type="entry name" value="Znf_RanBP2_sf"/>
</dbReference>
<dbReference type="Gene3D" id="4.10.1060.10">
    <property type="entry name" value="Zinc finger, RanBP2-type"/>
    <property type="match status" value="3"/>
</dbReference>
<dbReference type="PANTHER" id="PTHR23335:SF1">
    <property type="entry name" value="CALMODULIN-BINDING TRANSCRIPTION ACTIVATOR, ISOFORM F"/>
    <property type="match status" value="1"/>
</dbReference>
<dbReference type="SMART" id="SM00015">
    <property type="entry name" value="IQ"/>
    <property type="match status" value="3"/>
</dbReference>
<comment type="subcellular location">
    <subcellularLocation>
        <location evidence="2">Membrane</location>
        <topology evidence="2">Multi-pass membrane protein</topology>
    </subcellularLocation>
    <subcellularLocation>
        <location evidence="1">Nucleus</location>
    </subcellularLocation>
</comment>
<dbReference type="SMART" id="SM01076">
    <property type="entry name" value="CG-1"/>
    <property type="match status" value="1"/>
</dbReference>
<dbReference type="InterPro" id="IPR014756">
    <property type="entry name" value="Ig_E-set"/>
</dbReference>
<dbReference type="Gene3D" id="1.20.5.190">
    <property type="match status" value="1"/>
</dbReference>
<feature type="repeat" description="ANK" evidence="17">
    <location>
        <begin position="1040"/>
        <end position="1072"/>
    </location>
</feature>
<dbReference type="Pfam" id="PF00083">
    <property type="entry name" value="Sugar_tr"/>
    <property type="match status" value="1"/>
</dbReference>
<keyword evidence="6" id="KW-0479">Metal-binding</keyword>
<keyword evidence="10 19" id="KW-1133">Transmembrane helix</keyword>
<dbReference type="InterPro" id="IPR005828">
    <property type="entry name" value="MFS_sugar_transport-like"/>
</dbReference>
<dbReference type="InterPro" id="IPR036770">
    <property type="entry name" value="Ankyrin_rpt-contain_sf"/>
</dbReference>
<keyword evidence="15" id="KW-0804">Transcription</keyword>
<keyword evidence="7" id="KW-0863">Zinc-finger</keyword>
<dbReference type="InterPro" id="IPR036259">
    <property type="entry name" value="MFS_trans_sf"/>
</dbReference>
<dbReference type="InterPro" id="IPR013783">
    <property type="entry name" value="Ig-like_fold"/>
</dbReference>
<dbReference type="PROSITE" id="PS51437">
    <property type="entry name" value="CG_1"/>
    <property type="match status" value="1"/>
</dbReference>
<feature type="transmembrane region" description="Helical" evidence="19">
    <location>
        <begin position="1489"/>
        <end position="1508"/>
    </location>
</feature>
<dbReference type="SUPFAM" id="SSF90209">
    <property type="entry name" value="Ran binding protein zinc finger-like"/>
    <property type="match status" value="3"/>
</dbReference>
<dbReference type="Gene3D" id="1.20.1250.20">
    <property type="entry name" value="MFS general substrate transporter like domains"/>
    <property type="match status" value="1"/>
</dbReference>
<dbReference type="InterPro" id="IPR003663">
    <property type="entry name" value="Sugar/inositol_transpt"/>
</dbReference>
<evidence type="ECO:0000256" key="17">
    <source>
        <dbReference type="PROSITE-ProRule" id="PRU00023"/>
    </source>
</evidence>
<feature type="transmembrane region" description="Helical" evidence="19">
    <location>
        <begin position="1457"/>
        <end position="1477"/>
    </location>
</feature>
<dbReference type="InterPro" id="IPR002909">
    <property type="entry name" value="IPT_dom"/>
</dbReference>
<feature type="transmembrane region" description="Helical" evidence="19">
    <location>
        <begin position="1575"/>
        <end position="1597"/>
    </location>
</feature>
<accession>A0ABQ7L3Z3</accession>
<sequence length="1860" mass="204908">MSQVHFPPSYTAGKEYLRSNTESRHSFFLLLDSLKIVDNRNSSAAKRARTDGGRREDDWTCPSCGNVNFSFRTTCNMRNCTQSRPADHNGKSAPRPMQPHQSFSSPGRYLGSGAPSPVLMGGSPYGSSLFNGSSMPPYDVPFSGGSPYHFNYNSRFPPAGPHYRPFHMSGPPSPYHGRSMMGSGMYGMALAPMDRFGFGMAMSPAAAAAMMPRPGGYFADEKSQNRDLSRENDWACPNCGNVNFSFRTMCNMRKCNTPKPGPQLQQCGGSDKTSNQTAPEGSWKCDSCGNINYPFRSKCNRQNCGADKPGDQSNESPSSAPQDNDKVCHAMYLCDHIYMLINCLPLKLAYVTACVDFLSCESSDYLLTKIYAIFVRSLTMLDILDTQFRGRMSKEYDVNTLYQEAHTRWLKPPEVHFILLNHERYRLTDKPPHKPSSGSVLLYNKRVLKFFRKDGHQWKRKKDGRAIAEAHERLKVGNVEALQCYYAHGELEPSFQRRIYWILDPEYEHIALVHYRDVSDGKEVKQQTGGTFLHFSPNPSTLGSIGTQNASYSHYVGDSSIDIQQQHSEANSNVFCNSNGVETSGSSYEFETREALKRLEEQLSLGDDNNVVQNESLDGLQFLDFSTDVDHLVPPLATVHQRPESSSKLGRCYGGYVGGAQYNVSTVGSPLHSLNSLLSLECTEEINAQPAAGHQRAENNRLERCYGGYIGAEYHSNNLMLVKNDSGGSGGSGDQKAKSWKDVLEACEASIALDSEGSTPSSAKGLLTGMQEDSNLSYSNQADQATLLLPQEIGPSFELPTRYSELGALANNANNSRMELPFEQVMNQTVAHKQKFTIQDISPEWGYANETTKVIIIGSFLCDPKESTWSCMFGSTEVPFEIIKEGVIRCQAPPRGPGKVNLCITSGDGLSCSQIKEFEYRHKPDTSCSRDELLLLVRLVQTLSKSNLEPGADQWSHILETILDGTATSSSTVDWLLQELLKDKLDVWLSSRPQDKDQTSCCSLSKQEQGVIHMVAGLGFEWALHPILARGVSVDFRDINGWSALHWAARFGSEKMVAALMASGASAGAVTDPTAQDPAGKTAASIAASNGHKGLAGYLSEVALTNHLSSLTLEETEKSKETAQLQAEVTLKSISERSPHSLKDTLAAVRNAAQAVARIQAAFRAHSFRKRQQREAAMAAYFQEYGIYADIKGISTMSKLALGNVKNYHSAALSIQKNYRRYKRRKEFLLLRKKVVKIQALVRGYQIRKHYKVICWAVGILDKIVLRWRRKGAGLRGFRQDVEDSEEEDILKVFRKQKVDAAVNEAFSRVMSMANSPEARQQYHRVLKRYCQTKAELGKTETLGAGGDEDGDLFDLADMEDDRICRMWGSQSSSMYKRTSSREYSPMVDVEDNSRLLLDDDDDVSKETETTNPPWICSLPHVLVATLSSFLFGYHLGVVNEPLESISSDLGFTGNTLAEGLVVSVCLGGAFIGSLFSGGAADGLGRRRAFQLSALPMILGAFVSGVSNSLVVMLLGRFLVGTGMGLGPPVAALYVTEVSPAFVRGTYGSFIQIATCLGLMAALFIGIPVHSITDWWRVCFWLSTIPAAALALGMFFCAESPQWLFKQGRIAEAEAEFERLLGGSHVKTAMAELHKLELDKTDEPDVVTLTELLYGRHSRVVFIGSTLFALQQLSGINAVFYFSSTVFKSAGVPSDMANIFVGISNLLGSLVAMVLMDKVGRKLLLLWSFIGMALAMALQVGATSSYLPHFSALCLSVGGTLVFVLTFALGAGPVPGLLLPEIFPSRIRAKALALCLSVHWVINFFVGLLFLKLLEQLGPRLLYSMFSTFCLMAVMFVKRNVIETKGKTLQEIEISLLAKP</sequence>
<organism evidence="22 23">
    <name type="scientific">Brassica rapa subsp. trilocularis</name>
    <dbReference type="NCBI Taxonomy" id="1813537"/>
    <lineage>
        <taxon>Eukaryota</taxon>
        <taxon>Viridiplantae</taxon>
        <taxon>Streptophyta</taxon>
        <taxon>Embryophyta</taxon>
        <taxon>Tracheophyta</taxon>
        <taxon>Spermatophyta</taxon>
        <taxon>Magnoliopsida</taxon>
        <taxon>eudicotyledons</taxon>
        <taxon>Gunneridae</taxon>
        <taxon>Pentapetalae</taxon>
        <taxon>rosids</taxon>
        <taxon>malvids</taxon>
        <taxon>Brassicales</taxon>
        <taxon>Brassicaceae</taxon>
        <taxon>Brassiceae</taxon>
        <taxon>Brassica</taxon>
    </lineage>
</organism>
<dbReference type="InterPro" id="IPR002110">
    <property type="entry name" value="Ankyrin_rpt"/>
</dbReference>
<evidence type="ECO:0000256" key="13">
    <source>
        <dbReference type="ARBA" id="ARBA00023136"/>
    </source>
</evidence>
<evidence type="ECO:0000256" key="8">
    <source>
        <dbReference type="ARBA" id="ARBA00022833"/>
    </source>
</evidence>
<dbReference type="EMBL" id="JADBGQ010000009">
    <property type="protein sequence ID" value="KAG5380510.1"/>
    <property type="molecule type" value="Genomic_DNA"/>
</dbReference>
<dbReference type="SUPFAM" id="SSF48403">
    <property type="entry name" value="Ankyrin repeat"/>
    <property type="match status" value="1"/>
</dbReference>
<reference evidence="22 23" key="1">
    <citation type="submission" date="2021-03" db="EMBL/GenBank/DDBJ databases">
        <authorList>
            <person name="King G.J."/>
            <person name="Bancroft I."/>
            <person name="Baten A."/>
            <person name="Bloomfield J."/>
            <person name="Borpatragohain P."/>
            <person name="He Z."/>
            <person name="Irish N."/>
            <person name="Irwin J."/>
            <person name="Liu K."/>
            <person name="Mauleon R.P."/>
            <person name="Moore J."/>
            <person name="Morris R."/>
            <person name="Ostergaard L."/>
            <person name="Wang B."/>
            <person name="Wells R."/>
        </authorList>
    </citation>
    <scope>NUCLEOTIDE SEQUENCE [LARGE SCALE GENOMIC DNA]</scope>
    <source>
        <strain evidence="22">R-o-18</strain>
        <tissue evidence="22">Leaf</tissue>
    </source>
</reference>
<dbReference type="PROSITE" id="PS50297">
    <property type="entry name" value="ANK_REP_REGION"/>
    <property type="match status" value="1"/>
</dbReference>
<dbReference type="CDD" id="cd17315">
    <property type="entry name" value="MFS_GLUT_like"/>
    <property type="match status" value="1"/>
</dbReference>
<evidence type="ECO:0000313" key="23">
    <source>
        <dbReference type="Proteomes" id="UP000823674"/>
    </source>
</evidence>
<dbReference type="Pfam" id="PF00641">
    <property type="entry name" value="Zn_ribbon_RanBP"/>
    <property type="match status" value="2"/>
</dbReference>
<keyword evidence="11" id="KW-0346">Stress response</keyword>
<dbReference type="Pfam" id="PF03859">
    <property type="entry name" value="CG-1"/>
    <property type="match status" value="1"/>
</dbReference>
<dbReference type="PANTHER" id="PTHR23335">
    <property type="entry name" value="CALMODULIN-BINDING TRANSCRIPTION ACTIVATOR CAMTA"/>
    <property type="match status" value="1"/>
</dbReference>
<feature type="region of interest" description="Disordered" evidence="18">
    <location>
        <begin position="84"/>
        <end position="104"/>
    </location>
</feature>
<evidence type="ECO:0000256" key="11">
    <source>
        <dbReference type="ARBA" id="ARBA00023016"/>
    </source>
</evidence>
<dbReference type="Gene3D" id="2.60.40.10">
    <property type="entry name" value="Immunoglobulins"/>
    <property type="match status" value="1"/>
</dbReference>
<evidence type="ECO:0000256" key="4">
    <source>
        <dbReference type="ARBA" id="ARBA00022448"/>
    </source>
</evidence>
<dbReference type="SMART" id="SM00547">
    <property type="entry name" value="ZnF_RBZ"/>
    <property type="match status" value="3"/>
</dbReference>
<dbReference type="PROSITE" id="PS00216">
    <property type="entry name" value="SUGAR_TRANSPORT_1"/>
    <property type="match status" value="2"/>
</dbReference>
<evidence type="ECO:0000256" key="10">
    <source>
        <dbReference type="ARBA" id="ARBA00022989"/>
    </source>
</evidence>
<evidence type="ECO:0000256" key="19">
    <source>
        <dbReference type="SAM" id="Phobius"/>
    </source>
</evidence>
<evidence type="ECO:0000256" key="9">
    <source>
        <dbReference type="ARBA" id="ARBA00022860"/>
    </source>
</evidence>
<keyword evidence="4" id="KW-0813">Transport</keyword>
<evidence type="ECO:0000256" key="3">
    <source>
        <dbReference type="ARBA" id="ARBA00008267"/>
    </source>
</evidence>
<dbReference type="SMART" id="SM00248">
    <property type="entry name" value="ANK"/>
    <property type="match status" value="1"/>
</dbReference>
<dbReference type="Proteomes" id="UP000823674">
    <property type="component" value="Chromosome A07"/>
</dbReference>
<evidence type="ECO:0000259" key="20">
    <source>
        <dbReference type="PROSITE" id="PS50850"/>
    </source>
</evidence>
<feature type="transmembrane region" description="Helical" evidence="19">
    <location>
        <begin position="1723"/>
        <end position="1744"/>
    </location>
</feature>
<dbReference type="Pfam" id="PF12796">
    <property type="entry name" value="Ank_2"/>
    <property type="match status" value="1"/>
</dbReference>
<evidence type="ECO:0000256" key="14">
    <source>
        <dbReference type="ARBA" id="ARBA00023159"/>
    </source>
</evidence>
<evidence type="ECO:0000256" key="1">
    <source>
        <dbReference type="ARBA" id="ARBA00004123"/>
    </source>
</evidence>
<dbReference type="InterPro" id="IPR027417">
    <property type="entry name" value="P-loop_NTPase"/>
</dbReference>
<evidence type="ECO:0000256" key="16">
    <source>
        <dbReference type="ARBA" id="ARBA00023242"/>
    </source>
</evidence>
<feature type="domain" description="CG-1" evidence="21">
    <location>
        <begin position="398"/>
        <end position="524"/>
    </location>
</feature>
<dbReference type="SUPFAM" id="SSF103473">
    <property type="entry name" value="MFS general substrate transporter"/>
    <property type="match status" value="1"/>
</dbReference>
<evidence type="ECO:0000256" key="7">
    <source>
        <dbReference type="ARBA" id="ARBA00022771"/>
    </source>
</evidence>
<evidence type="ECO:0008006" key="24">
    <source>
        <dbReference type="Google" id="ProtNLM"/>
    </source>
</evidence>
<dbReference type="CDD" id="cd00102">
    <property type="entry name" value="IPT"/>
    <property type="match status" value="1"/>
</dbReference>
<dbReference type="NCBIfam" id="TIGR00879">
    <property type="entry name" value="SP"/>
    <property type="match status" value="1"/>
</dbReference>
<evidence type="ECO:0000256" key="18">
    <source>
        <dbReference type="SAM" id="MobiDB-lite"/>
    </source>
</evidence>
<feature type="transmembrane region" description="Helical" evidence="19">
    <location>
        <begin position="1750"/>
        <end position="1779"/>
    </location>
</feature>
<name>A0ABQ7L3Z3_BRACM</name>
<dbReference type="InterPro" id="IPR020846">
    <property type="entry name" value="MFS_dom"/>
</dbReference>
<keyword evidence="13 19" id="KW-0472">Membrane</keyword>
<dbReference type="SUPFAM" id="SSF52540">
    <property type="entry name" value="P-loop containing nucleoside triphosphate hydrolases"/>
    <property type="match status" value="1"/>
</dbReference>
<keyword evidence="16" id="KW-0539">Nucleus</keyword>
<dbReference type="PRINTS" id="PR00171">
    <property type="entry name" value="SUGRTRNSPORT"/>
</dbReference>
<evidence type="ECO:0000256" key="6">
    <source>
        <dbReference type="ARBA" id="ARBA00022723"/>
    </source>
</evidence>
<comment type="caution">
    <text evidence="22">The sequence shown here is derived from an EMBL/GenBank/DDBJ whole genome shotgun (WGS) entry which is preliminary data.</text>
</comment>
<dbReference type="PROSITE" id="PS50096">
    <property type="entry name" value="IQ"/>
    <property type="match status" value="3"/>
</dbReference>
<evidence type="ECO:0000256" key="15">
    <source>
        <dbReference type="ARBA" id="ARBA00023163"/>
    </source>
</evidence>
<evidence type="ECO:0000256" key="12">
    <source>
        <dbReference type="ARBA" id="ARBA00023043"/>
    </source>
</evidence>
<evidence type="ECO:0000256" key="2">
    <source>
        <dbReference type="ARBA" id="ARBA00004141"/>
    </source>
</evidence>
<feature type="region of interest" description="Disordered" evidence="18">
    <location>
        <begin position="260"/>
        <end position="282"/>
    </location>
</feature>
<keyword evidence="14" id="KW-0010">Activator</keyword>
<comment type="similarity">
    <text evidence="3">Belongs to the CAMTA family.</text>
</comment>
<dbReference type="InterPro" id="IPR005559">
    <property type="entry name" value="CG-1_dom"/>
</dbReference>